<accession>A0A6A9UXW1</accession>
<feature type="transmembrane region" description="Helical" evidence="2">
    <location>
        <begin position="122"/>
        <end position="140"/>
    </location>
</feature>
<protein>
    <submittedName>
        <fullName evidence="3">Uncharacterized protein</fullName>
    </submittedName>
</protein>
<keyword evidence="2" id="KW-0812">Transmembrane</keyword>
<organism evidence="3 4">
    <name type="scientific">Auraticoccus cholistanensis</name>
    <dbReference type="NCBI Taxonomy" id="2656650"/>
    <lineage>
        <taxon>Bacteria</taxon>
        <taxon>Bacillati</taxon>
        <taxon>Actinomycetota</taxon>
        <taxon>Actinomycetes</taxon>
        <taxon>Propionibacteriales</taxon>
        <taxon>Propionibacteriaceae</taxon>
        <taxon>Auraticoccus</taxon>
    </lineage>
</organism>
<gene>
    <name evidence="3" type="ORF">GC722_11355</name>
</gene>
<dbReference type="RefSeq" id="WP_156610204.1">
    <property type="nucleotide sequence ID" value="NZ_WPCU01000007.1"/>
</dbReference>
<feature type="transmembrane region" description="Helical" evidence="2">
    <location>
        <begin position="6"/>
        <end position="23"/>
    </location>
</feature>
<feature type="region of interest" description="Disordered" evidence="1">
    <location>
        <begin position="210"/>
        <end position="245"/>
    </location>
</feature>
<dbReference type="AlphaFoldDB" id="A0A6A9UXW1"/>
<keyword evidence="4" id="KW-1185">Reference proteome</keyword>
<evidence type="ECO:0000313" key="3">
    <source>
        <dbReference type="EMBL" id="MVA76615.1"/>
    </source>
</evidence>
<evidence type="ECO:0000256" key="2">
    <source>
        <dbReference type="SAM" id="Phobius"/>
    </source>
</evidence>
<keyword evidence="2" id="KW-0472">Membrane</keyword>
<dbReference type="EMBL" id="WPCU01000007">
    <property type="protein sequence ID" value="MVA76615.1"/>
    <property type="molecule type" value="Genomic_DNA"/>
</dbReference>
<dbReference type="Proteomes" id="UP000435304">
    <property type="component" value="Unassembled WGS sequence"/>
</dbReference>
<proteinExistence type="predicted"/>
<reference evidence="3 4" key="1">
    <citation type="submission" date="2019-12" db="EMBL/GenBank/DDBJ databases">
        <title>Auraticoccus cholistani sp. nov., an actinomycete isolated from soil of Cholistan desert.</title>
        <authorList>
            <person name="Cheema M.T."/>
        </authorList>
    </citation>
    <scope>NUCLEOTIDE SEQUENCE [LARGE SCALE GENOMIC DNA]</scope>
    <source>
        <strain evidence="3 4">F435</strain>
    </source>
</reference>
<sequence>MGTGLIFAAIVVAWLAYLVPLYLRRQQVDEADSDPRESFPTSARIIATGAAPLLDQDGAAIGDVEVSTPMTRRSAIRRIRQAEREAAARRRRVLLVLLTAVAVCLGLATAGLVPWWSLAVPGGLVVLFLGVARFTVAAMIRSHDEQVAAIRQGSDDEATVVIRVARSRGEQEASPATRPVAGLWDPIPVTTPTYVSKPLAPRTVRTIDLSAPDVTSSGRRDEPVLAETAPVVVDAPAERPRAVGE</sequence>
<evidence type="ECO:0000256" key="1">
    <source>
        <dbReference type="SAM" id="MobiDB-lite"/>
    </source>
</evidence>
<feature type="transmembrane region" description="Helical" evidence="2">
    <location>
        <begin position="93"/>
        <end position="116"/>
    </location>
</feature>
<keyword evidence="2" id="KW-1133">Transmembrane helix</keyword>
<feature type="compositionally biased region" description="Basic and acidic residues" evidence="1">
    <location>
        <begin position="236"/>
        <end position="245"/>
    </location>
</feature>
<name>A0A6A9UXW1_9ACTN</name>
<comment type="caution">
    <text evidence="3">The sequence shown here is derived from an EMBL/GenBank/DDBJ whole genome shotgun (WGS) entry which is preliminary data.</text>
</comment>
<evidence type="ECO:0000313" key="4">
    <source>
        <dbReference type="Proteomes" id="UP000435304"/>
    </source>
</evidence>